<keyword evidence="9" id="KW-1185">Reference proteome</keyword>
<proteinExistence type="predicted"/>
<evidence type="ECO:0000256" key="3">
    <source>
        <dbReference type="ARBA" id="ARBA00022771"/>
    </source>
</evidence>
<accession>A0AAE0RZX8</accession>
<dbReference type="FunFam" id="3.30.160.60:FF:003264">
    <property type="entry name" value="Juxtaposed with another zinc finger protein 1"/>
    <property type="match status" value="1"/>
</dbReference>
<gene>
    <name evidence="8" type="ORF">CHS0354_039790</name>
</gene>
<evidence type="ECO:0000313" key="9">
    <source>
        <dbReference type="Proteomes" id="UP001195483"/>
    </source>
</evidence>
<comment type="caution">
    <text evidence="8">The sequence shown here is derived from an EMBL/GenBank/DDBJ whole genome shotgun (WGS) entry which is preliminary data.</text>
</comment>
<feature type="domain" description="C2H2-type" evidence="7">
    <location>
        <begin position="9"/>
        <end position="39"/>
    </location>
</feature>
<keyword evidence="1" id="KW-0479">Metal-binding</keyword>
<feature type="region of interest" description="Disordered" evidence="6">
    <location>
        <begin position="72"/>
        <end position="115"/>
    </location>
</feature>
<evidence type="ECO:0000256" key="1">
    <source>
        <dbReference type="ARBA" id="ARBA00022723"/>
    </source>
</evidence>
<dbReference type="GO" id="GO:0005634">
    <property type="term" value="C:nucleus"/>
    <property type="evidence" value="ECO:0007669"/>
    <property type="project" value="TreeGrafter"/>
</dbReference>
<dbReference type="SMART" id="SM00355">
    <property type="entry name" value="ZnF_C2H2"/>
    <property type="match status" value="3"/>
</dbReference>
<organism evidence="8 9">
    <name type="scientific">Potamilus streckersoni</name>
    <dbReference type="NCBI Taxonomy" id="2493646"/>
    <lineage>
        <taxon>Eukaryota</taxon>
        <taxon>Metazoa</taxon>
        <taxon>Spiralia</taxon>
        <taxon>Lophotrochozoa</taxon>
        <taxon>Mollusca</taxon>
        <taxon>Bivalvia</taxon>
        <taxon>Autobranchia</taxon>
        <taxon>Heteroconchia</taxon>
        <taxon>Palaeoheterodonta</taxon>
        <taxon>Unionida</taxon>
        <taxon>Unionoidea</taxon>
        <taxon>Unionidae</taxon>
        <taxon>Ambleminae</taxon>
        <taxon>Lampsilini</taxon>
        <taxon>Potamilus</taxon>
    </lineage>
</organism>
<reference evidence="8" key="1">
    <citation type="journal article" date="2021" name="Genome Biol. Evol.">
        <title>A High-Quality Reference Genome for a Parasitic Bivalve with Doubly Uniparental Inheritance (Bivalvia: Unionida).</title>
        <authorList>
            <person name="Smith C.H."/>
        </authorList>
    </citation>
    <scope>NUCLEOTIDE SEQUENCE</scope>
    <source>
        <strain evidence="8">CHS0354</strain>
    </source>
</reference>
<reference evidence="8" key="2">
    <citation type="journal article" date="2021" name="Genome Biol. Evol.">
        <title>Developing a high-quality reference genome for a parasitic bivalve with doubly uniparental inheritance (Bivalvia: Unionida).</title>
        <authorList>
            <person name="Smith C.H."/>
        </authorList>
    </citation>
    <scope>NUCLEOTIDE SEQUENCE</scope>
    <source>
        <strain evidence="8">CHS0354</strain>
        <tissue evidence="8">Mantle</tissue>
    </source>
</reference>
<dbReference type="Gene3D" id="3.30.160.60">
    <property type="entry name" value="Classic Zinc Finger"/>
    <property type="match status" value="2"/>
</dbReference>
<dbReference type="GO" id="GO:0008270">
    <property type="term" value="F:zinc ion binding"/>
    <property type="evidence" value="ECO:0007669"/>
    <property type="project" value="UniProtKB-KW"/>
</dbReference>
<evidence type="ECO:0000259" key="7">
    <source>
        <dbReference type="PROSITE" id="PS50157"/>
    </source>
</evidence>
<keyword evidence="3 5" id="KW-0863">Zinc-finger</keyword>
<dbReference type="EMBL" id="JAEAOA010002320">
    <property type="protein sequence ID" value="KAK3582747.1"/>
    <property type="molecule type" value="Genomic_DNA"/>
</dbReference>
<evidence type="ECO:0000313" key="8">
    <source>
        <dbReference type="EMBL" id="KAK3582747.1"/>
    </source>
</evidence>
<dbReference type="PANTHER" id="PTHR23057:SF0">
    <property type="entry name" value="JUXTAPOSED WITH ANOTHER ZINC FINGER PROTEIN 1"/>
    <property type="match status" value="1"/>
</dbReference>
<dbReference type="SUPFAM" id="SSF57667">
    <property type="entry name" value="beta-beta-alpha zinc fingers"/>
    <property type="match status" value="1"/>
</dbReference>
<dbReference type="InterPro" id="IPR036236">
    <property type="entry name" value="Znf_C2H2_sf"/>
</dbReference>
<keyword evidence="4" id="KW-0862">Zinc</keyword>
<dbReference type="AlphaFoldDB" id="A0AAE0RZX8"/>
<dbReference type="InterPro" id="IPR013087">
    <property type="entry name" value="Znf_C2H2_type"/>
</dbReference>
<evidence type="ECO:0000256" key="4">
    <source>
        <dbReference type="ARBA" id="ARBA00022833"/>
    </source>
</evidence>
<dbReference type="InterPro" id="IPR051580">
    <property type="entry name" value="ZnF-Chromatin_assoc"/>
</dbReference>
<evidence type="ECO:0000256" key="2">
    <source>
        <dbReference type="ARBA" id="ARBA00022737"/>
    </source>
</evidence>
<reference evidence="8" key="3">
    <citation type="submission" date="2023-05" db="EMBL/GenBank/DDBJ databases">
        <authorList>
            <person name="Smith C.H."/>
        </authorList>
    </citation>
    <scope>NUCLEOTIDE SEQUENCE</scope>
    <source>
        <strain evidence="8">CHS0354</strain>
        <tissue evidence="8">Mantle</tissue>
    </source>
</reference>
<evidence type="ECO:0000256" key="5">
    <source>
        <dbReference type="PROSITE-ProRule" id="PRU00042"/>
    </source>
</evidence>
<dbReference type="PROSITE" id="PS50157">
    <property type="entry name" value="ZINC_FINGER_C2H2_2"/>
    <property type="match status" value="1"/>
</dbReference>
<sequence>MKMAVFLLNNCKFQGCGLAFQTLLDLIQHIEDNHIDRDPQALERQEVQQPATLALSYILRYFTDAAKKEQSEVQRKRARTLPPAIPPRSATPTGSEFDDEEEEMGSAEEDSDDSWTIQEEFTSELILSMVNNVKEGEGDKPFVCPVPGCKKRYKNVNGIKYHARNGHRKDTRIQKAFKCKCGKSYKSAQGLRNHSVTHHTTTDFLTLKATPLPVVTAMQFHQTKPLGVSTSSPVGQVSPLTSNTMTLQTPVFTIPVSSAPSLLVAASSTNPVTMTTDKISSVQKQISIATPNMHLLAHPVTSVLPTSGMEQLTAK</sequence>
<keyword evidence="2" id="KW-0677">Repeat</keyword>
<dbReference type="Proteomes" id="UP001195483">
    <property type="component" value="Unassembled WGS sequence"/>
</dbReference>
<evidence type="ECO:0000256" key="6">
    <source>
        <dbReference type="SAM" id="MobiDB-lite"/>
    </source>
</evidence>
<name>A0AAE0RZX8_9BIVA</name>
<dbReference type="PANTHER" id="PTHR23057">
    <property type="entry name" value="JUXTAPOSED WITH ANOTHER ZINC FINGER PROTEIN 1"/>
    <property type="match status" value="1"/>
</dbReference>
<feature type="compositionally biased region" description="Acidic residues" evidence="6">
    <location>
        <begin position="96"/>
        <end position="113"/>
    </location>
</feature>
<dbReference type="PROSITE" id="PS00028">
    <property type="entry name" value="ZINC_FINGER_C2H2_1"/>
    <property type="match status" value="2"/>
</dbReference>
<protein>
    <recommendedName>
        <fullName evidence="7">C2H2-type domain-containing protein</fullName>
    </recommendedName>
</protein>